<evidence type="ECO:0000313" key="12">
    <source>
        <dbReference type="EMBL" id="SER01694.1"/>
    </source>
</evidence>
<dbReference type="PANTHER" id="PTHR45766:SF6">
    <property type="entry name" value="SWI_SNF-RELATED MATRIX-ASSOCIATED ACTIN-DEPENDENT REGULATOR OF CHROMATIN SUBFAMILY A-LIKE PROTEIN 1"/>
    <property type="match status" value="1"/>
</dbReference>
<dbReference type="HAMAP" id="MF_01821">
    <property type="entry name" value="Helicase_RapA"/>
    <property type="match status" value="1"/>
</dbReference>
<dbReference type="Gene3D" id="2.30.30.930">
    <property type="match status" value="1"/>
</dbReference>
<proteinExistence type="inferred from homology"/>
<comment type="function">
    <text evidence="9">Transcription regulator that activates transcription by stimulating RNA polymerase (RNAP) recycling in case of stress conditions such as supercoiled DNA or high salt concentrations. Probably acts by releasing the RNAP, when it is trapped or immobilized on tightly supercoiled DNA. Does not activate transcription on linear DNA. Probably not involved in DNA repair.</text>
</comment>
<keyword evidence="2 9" id="KW-0378">Hydrolase</keyword>
<dbReference type="PANTHER" id="PTHR45766">
    <property type="entry name" value="DNA ANNEALING HELICASE AND ENDONUCLEASE ZRANB3 FAMILY MEMBER"/>
    <property type="match status" value="1"/>
</dbReference>
<keyword evidence="6 9" id="KW-0238">DNA-binding</keyword>
<dbReference type="InterPro" id="IPR040766">
    <property type="entry name" value="Tudor_2_RapA"/>
</dbReference>
<dbReference type="SUPFAM" id="SSF52540">
    <property type="entry name" value="P-loop containing nucleoside triphosphate hydrolases"/>
    <property type="match status" value="2"/>
</dbReference>
<dbReference type="InterPro" id="IPR022737">
    <property type="entry name" value="RapA_C"/>
</dbReference>
<dbReference type="GO" id="GO:0005524">
    <property type="term" value="F:ATP binding"/>
    <property type="evidence" value="ECO:0007669"/>
    <property type="project" value="UniProtKB-UniRule"/>
</dbReference>
<dbReference type="GO" id="GO:0004386">
    <property type="term" value="F:helicase activity"/>
    <property type="evidence" value="ECO:0007669"/>
    <property type="project" value="UniProtKB-UniRule"/>
</dbReference>
<feature type="domain" description="Helicase C-terminal" evidence="11">
    <location>
        <begin position="481"/>
        <end position="650"/>
    </location>
</feature>
<evidence type="ECO:0000256" key="3">
    <source>
        <dbReference type="ARBA" id="ARBA00022806"/>
    </source>
</evidence>
<dbReference type="Pfam" id="PF00271">
    <property type="entry name" value="Helicase_C"/>
    <property type="match status" value="1"/>
</dbReference>
<gene>
    <name evidence="9" type="primary">rapA</name>
    <name evidence="12" type="ORF">SAMN03080615_03617</name>
</gene>
<dbReference type="NCBIfam" id="NF003426">
    <property type="entry name" value="PRK04914.1"/>
    <property type="match status" value="1"/>
</dbReference>
<dbReference type="Gene3D" id="3.30.360.80">
    <property type="match status" value="1"/>
</dbReference>
<name>A0A1H9KRA3_9GAMM</name>
<dbReference type="EC" id="3.6.4.-" evidence="9"/>
<dbReference type="Proteomes" id="UP000198749">
    <property type="component" value="Unassembled WGS sequence"/>
</dbReference>
<dbReference type="InterPro" id="IPR049730">
    <property type="entry name" value="SNF2/RAD54-like_C"/>
</dbReference>
<dbReference type="CDD" id="cd18793">
    <property type="entry name" value="SF2_C_SNF"/>
    <property type="match status" value="1"/>
</dbReference>
<dbReference type="Gene3D" id="6.10.140.1500">
    <property type="match status" value="1"/>
</dbReference>
<dbReference type="GO" id="GO:0006355">
    <property type="term" value="P:regulation of DNA-templated transcription"/>
    <property type="evidence" value="ECO:0007669"/>
    <property type="project" value="UniProtKB-UniRule"/>
</dbReference>
<comment type="similarity">
    <text evidence="9">Belongs to the SNF2/RAD54 helicase family. RapA subfamily.</text>
</comment>
<dbReference type="RefSeq" id="WP_091360997.1">
    <property type="nucleotide sequence ID" value="NZ_AP025284.1"/>
</dbReference>
<dbReference type="Pfam" id="PF18337">
    <property type="entry name" value="Tudor_RapA"/>
    <property type="match status" value="1"/>
</dbReference>
<reference evidence="13" key="1">
    <citation type="submission" date="2016-10" db="EMBL/GenBank/DDBJ databases">
        <authorList>
            <person name="Varghese N."/>
            <person name="Submissions S."/>
        </authorList>
    </citation>
    <scope>NUCLEOTIDE SEQUENCE [LARGE SCALE GENOMIC DNA]</scope>
    <source>
        <strain evidence="13">DSM 18887</strain>
    </source>
</reference>
<evidence type="ECO:0000256" key="6">
    <source>
        <dbReference type="ARBA" id="ARBA00023125"/>
    </source>
</evidence>
<dbReference type="PROSITE" id="PS51192">
    <property type="entry name" value="HELICASE_ATP_BIND_1"/>
    <property type="match status" value="1"/>
</dbReference>
<dbReference type="Gene3D" id="2.30.30.140">
    <property type="match status" value="1"/>
</dbReference>
<dbReference type="SMART" id="SM00490">
    <property type="entry name" value="HELICc"/>
    <property type="match status" value="1"/>
</dbReference>
<dbReference type="Gene3D" id="3.40.50.300">
    <property type="entry name" value="P-loop containing nucleotide triphosphate hydrolases"/>
    <property type="match status" value="1"/>
</dbReference>
<keyword evidence="5 9" id="KW-0805">Transcription regulation</keyword>
<dbReference type="Gene3D" id="3.40.50.10810">
    <property type="entry name" value="Tandem AAA-ATPase domain"/>
    <property type="match status" value="1"/>
</dbReference>
<dbReference type="InterPro" id="IPR040765">
    <property type="entry name" value="Tudor_1_RapA"/>
</dbReference>
<evidence type="ECO:0000259" key="10">
    <source>
        <dbReference type="PROSITE" id="PS51192"/>
    </source>
</evidence>
<dbReference type="InterPro" id="IPR057342">
    <property type="entry name" value="DEXDc_RapA"/>
</dbReference>
<feature type="short sequence motif" description="DEAH box" evidence="9">
    <location>
        <begin position="281"/>
        <end position="284"/>
    </location>
</feature>
<comment type="subunit">
    <text evidence="9">Interacts with the RNAP. Has a higher affinity for the core RNAP than for the holoenzyme. Its ATPase activity is stimulated by binding to RNAP.</text>
</comment>
<evidence type="ECO:0000256" key="5">
    <source>
        <dbReference type="ARBA" id="ARBA00023015"/>
    </source>
</evidence>
<dbReference type="PROSITE" id="PS51194">
    <property type="entry name" value="HELICASE_CTER"/>
    <property type="match status" value="1"/>
</dbReference>
<keyword evidence="13" id="KW-1185">Reference proteome</keyword>
<dbReference type="Gene3D" id="6.10.140.2230">
    <property type="match status" value="1"/>
</dbReference>
<dbReference type="GO" id="GO:0016817">
    <property type="term" value="F:hydrolase activity, acting on acid anhydrides"/>
    <property type="evidence" value="ECO:0007669"/>
    <property type="project" value="InterPro"/>
</dbReference>
<dbReference type="InterPro" id="IPR023949">
    <property type="entry name" value="Helicase_RapA"/>
</dbReference>
<evidence type="ECO:0000313" key="13">
    <source>
        <dbReference type="Proteomes" id="UP000198749"/>
    </source>
</evidence>
<dbReference type="STRING" id="355243.SAMN03080615_03617"/>
<dbReference type="GO" id="GO:0003677">
    <property type="term" value="F:DNA binding"/>
    <property type="evidence" value="ECO:0007669"/>
    <property type="project" value="UniProtKB-KW"/>
</dbReference>
<evidence type="ECO:0000256" key="2">
    <source>
        <dbReference type="ARBA" id="ARBA00022801"/>
    </source>
</evidence>
<organism evidence="12 13">
    <name type="scientific">Amphritea atlantica</name>
    <dbReference type="NCBI Taxonomy" id="355243"/>
    <lineage>
        <taxon>Bacteria</taxon>
        <taxon>Pseudomonadati</taxon>
        <taxon>Pseudomonadota</taxon>
        <taxon>Gammaproteobacteria</taxon>
        <taxon>Oceanospirillales</taxon>
        <taxon>Oceanospirillaceae</taxon>
        <taxon>Amphritea</taxon>
    </lineage>
</organism>
<dbReference type="Pfam" id="PF00176">
    <property type="entry name" value="SNF2-rel_dom"/>
    <property type="match status" value="1"/>
</dbReference>
<evidence type="ECO:0000256" key="8">
    <source>
        <dbReference type="ARBA" id="ARBA00023163"/>
    </source>
</evidence>
<dbReference type="SMART" id="SM00487">
    <property type="entry name" value="DEXDc"/>
    <property type="match status" value="1"/>
</dbReference>
<dbReference type="Pfam" id="PF18339">
    <property type="entry name" value="Tudor_1_RapA"/>
    <property type="match status" value="1"/>
</dbReference>
<feature type="binding site" evidence="9">
    <location>
        <begin position="176"/>
        <end position="183"/>
    </location>
    <ligand>
        <name>ATP</name>
        <dbReference type="ChEBI" id="CHEBI:30616"/>
    </ligand>
</feature>
<dbReference type="InterPro" id="IPR038718">
    <property type="entry name" value="SNF2-like_sf"/>
</dbReference>
<protein>
    <recommendedName>
        <fullName evidence="9">RNA polymerase-associated protein RapA</fullName>
        <ecNumber evidence="9">3.6.4.-</ecNumber>
    </recommendedName>
    <alternativeName>
        <fullName evidence="9">ATP-dependent helicase HepA</fullName>
    </alternativeName>
</protein>
<evidence type="ECO:0000256" key="1">
    <source>
        <dbReference type="ARBA" id="ARBA00022741"/>
    </source>
</evidence>
<sequence>MSEFIPGQRWISNTESNLGLGLVTSVSNRRVEILFPAVEEERTYAIDNAPLSRVVYPVGEQVRNAAGLKVTITAQQELNGYMVYQVEDDGGEVLVLEERDLDSAVHFSKPHDRLFAGQVDKISQFKLRVETLKNQFAHLQSESYGLLGPRVQLLPHQLYIAHQVSRRFAPRVLLADEVGLGKTIEAGLILHQQLISGKASRALIVVPDSLVHQWLVEMLRRFNLRFTILDELRCEALELSDEGVNPFETAQLVLCNLSFLKSSPDRLVQALDAGWDMLVVDEAHHLVWSEEESSPEYICIEALAREVKGLLLLTATPEQLGVDSHFARLRLLDPDRYYSLQQFRAEEEGYQPVSKLVARLLDEDAREQLKDAPEVFTQLGSYLGDEVAQQLQDELENDSLDQAIQDAVDSLLDHHGTGRVLFRNTRDGVSGFPKRVLHSYPLPEPEFYLESEQQLLAQADLEERLHPELILADRWLEADPRVEWLVDWLKQNRDQKALVICAYADTAKSLEEHLRLYEGIRSSVFHEGMSLVNRDRAAAYFADEDESAQVLICSEIGSEGRNFQFASHLVLFDLPLNPDLLEQRIGRLDRIGQRNDVQIHVPHYEFSAQAILLDWFHRGLNCFERACPVGQVLFDQFLDQLIPALFEEYDEANTEQLISSTRAEADRLLEQLQQGRDQLLELNSCNPVKAAAIAESMEVTGNSIELSSYMERMFDQFGVEQQVHSSQSIILSPGDHMHHESLPGLPADGMTATYSRALALGREDIQFLTWEHPLVMGTMDIVVNGDFGNTAVCSIKLPPLKPGTLLLEAIFTLHCAAPKQLQVQRYLPQTLSRIVVDTNGTDLSAILTETHINNLAERVGRRQAVDIVKHTRSEIGQMVERVEAIADTQQPAMLAQATENVARLLGAEQERLSALAAVNPNIRQEEIDFLAHTRAELEHHLQSASLKLDAIRVIVAT</sequence>
<keyword evidence="4 9" id="KW-0067">ATP-binding</keyword>
<dbReference type="Pfam" id="PF12137">
    <property type="entry name" value="RapA_C"/>
    <property type="match status" value="1"/>
</dbReference>
<keyword evidence="8 9" id="KW-0804">Transcription</keyword>
<evidence type="ECO:0000256" key="9">
    <source>
        <dbReference type="HAMAP-Rule" id="MF_01821"/>
    </source>
</evidence>
<accession>A0A1H9KRA3</accession>
<dbReference type="CDD" id="cd18011">
    <property type="entry name" value="DEXDc_RapA"/>
    <property type="match status" value="1"/>
</dbReference>
<feature type="domain" description="Helicase ATP-binding" evidence="10">
    <location>
        <begin position="163"/>
        <end position="335"/>
    </location>
</feature>
<keyword evidence="3 9" id="KW-0347">Helicase</keyword>
<dbReference type="OrthoDB" id="9814088at2"/>
<evidence type="ECO:0000256" key="7">
    <source>
        <dbReference type="ARBA" id="ARBA00023159"/>
    </source>
</evidence>
<evidence type="ECO:0000256" key="4">
    <source>
        <dbReference type="ARBA" id="ARBA00022840"/>
    </source>
</evidence>
<dbReference type="InterPro" id="IPR014001">
    <property type="entry name" value="Helicase_ATP-bd"/>
</dbReference>
<dbReference type="InterPro" id="IPR000330">
    <property type="entry name" value="SNF2_N"/>
</dbReference>
<dbReference type="InterPro" id="IPR027417">
    <property type="entry name" value="P-loop_NTPase"/>
</dbReference>
<keyword evidence="1 9" id="KW-0547">Nucleotide-binding</keyword>
<dbReference type="InterPro" id="IPR001650">
    <property type="entry name" value="Helicase_C-like"/>
</dbReference>
<dbReference type="AlphaFoldDB" id="A0A1H9KRA3"/>
<dbReference type="EMBL" id="FOGB01000014">
    <property type="protein sequence ID" value="SER01694.1"/>
    <property type="molecule type" value="Genomic_DNA"/>
</dbReference>
<keyword evidence="7 9" id="KW-0010">Activator</keyword>
<evidence type="ECO:0000259" key="11">
    <source>
        <dbReference type="PROSITE" id="PS51194"/>
    </source>
</evidence>